<gene>
    <name evidence="1" type="ORF">glysoja_048380</name>
</gene>
<dbReference type="PANTHER" id="PTHR31659">
    <property type="entry name" value="PROTEIN: UPF0503-LIKE PROTEIN, PUTATIVE (DUF740)-RELATED"/>
    <property type="match status" value="1"/>
</dbReference>
<accession>A0A0B2SUG7</accession>
<dbReference type="InterPro" id="IPR008004">
    <property type="entry name" value="OCTOPUS-like"/>
</dbReference>
<dbReference type="Pfam" id="PF05340">
    <property type="entry name" value="DUF740"/>
    <property type="match status" value="2"/>
</dbReference>
<protein>
    <submittedName>
        <fullName evidence="1">UPF0503 protein, chloroplastic</fullName>
    </submittedName>
</protein>
<evidence type="ECO:0000313" key="1">
    <source>
        <dbReference type="EMBL" id="KHN47877.1"/>
    </source>
</evidence>
<dbReference type="EMBL" id="KN640200">
    <property type="protein sequence ID" value="KHN47877.1"/>
    <property type="molecule type" value="Genomic_DNA"/>
</dbReference>
<reference evidence="1" key="1">
    <citation type="submission" date="2014-07" db="EMBL/GenBank/DDBJ databases">
        <title>Identification of a novel salt tolerance gene in wild soybean by whole-genome sequencing.</title>
        <authorList>
            <person name="Lam H.-M."/>
            <person name="Qi X."/>
            <person name="Li M.-W."/>
            <person name="Liu X."/>
            <person name="Xie M."/>
            <person name="Ni M."/>
            <person name="Xu X."/>
        </authorList>
    </citation>
    <scope>NUCLEOTIDE SEQUENCE [LARGE SCALE GENOMIC DNA]</scope>
    <source>
        <tissue evidence="1">Root</tissue>
    </source>
</reference>
<dbReference type="AlphaFoldDB" id="A0A0B2SUG7"/>
<organism evidence="1">
    <name type="scientific">Glycine soja</name>
    <name type="common">Wild soybean</name>
    <dbReference type="NCBI Taxonomy" id="3848"/>
    <lineage>
        <taxon>Eukaryota</taxon>
        <taxon>Viridiplantae</taxon>
        <taxon>Streptophyta</taxon>
        <taxon>Embryophyta</taxon>
        <taxon>Tracheophyta</taxon>
        <taxon>Spermatophyta</taxon>
        <taxon>Magnoliopsida</taxon>
        <taxon>eudicotyledons</taxon>
        <taxon>Gunneridae</taxon>
        <taxon>Pentapetalae</taxon>
        <taxon>rosids</taxon>
        <taxon>fabids</taxon>
        <taxon>Fabales</taxon>
        <taxon>Fabaceae</taxon>
        <taxon>Papilionoideae</taxon>
        <taxon>50 kb inversion clade</taxon>
        <taxon>NPAAA clade</taxon>
        <taxon>indigoferoid/millettioid clade</taxon>
        <taxon>Phaseoleae</taxon>
        <taxon>Glycine</taxon>
        <taxon>Glycine subgen. Soja</taxon>
    </lineage>
</organism>
<dbReference type="GO" id="GO:0005886">
    <property type="term" value="C:plasma membrane"/>
    <property type="evidence" value="ECO:0007669"/>
    <property type="project" value="TreeGrafter"/>
</dbReference>
<dbReference type="PANTHER" id="PTHR31659:SF9">
    <property type="entry name" value="PROTEIN: UPF0503-LIKE PROTEIN, PUTATIVE (DUF740)-RELATED"/>
    <property type="match status" value="1"/>
</dbReference>
<proteinExistence type="predicted"/>
<dbReference type="Proteomes" id="UP000053555">
    <property type="component" value="Unassembled WGS sequence"/>
</dbReference>
<sequence>MDPGLEPHHPSGYCDRHPEEQFIGYCPECLYEELTVHDENSSTSTQVESHATSSIISSTKAIFQPFTAMCGPNRPCSSSSFLLMLRRTKSLFGTFKSQRKSNNFPTHNTLLSLFNQDDEYKIPREEPEVEMLNLASSSSIVQEVEEDRGTREIKGNEIIEEELEVEAKETPEAMKDTMDLGSQANKSYGHDLKGIFQFVSLVFKKKLQKNGGRNKR</sequence>
<name>A0A0B2SUG7_GLYSO</name>
<dbReference type="Gramene" id="XM_028386336.1">
    <property type="protein sequence ID" value="XP_028242137.1"/>
    <property type="gene ID" value="LOC114420443"/>
</dbReference>